<evidence type="ECO:0000313" key="4">
    <source>
        <dbReference type="Proteomes" id="UP001141552"/>
    </source>
</evidence>
<reference evidence="3" key="2">
    <citation type="journal article" date="2023" name="Plants (Basel)">
        <title>Annotation of the Turnera subulata (Passifloraceae) Draft Genome Reveals the S-Locus Evolved after the Divergence of Turneroideae from Passifloroideae in a Stepwise Manner.</title>
        <authorList>
            <person name="Henning P.M."/>
            <person name="Roalson E.H."/>
            <person name="Mir W."/>
            <person name="McCubbin A.G."/>
            <person name="Shore J.S."/>
        </authorList>
    </citation>
    <scope>NUCLEOTIDE SEQUENCE</scope>
    <source>
        <strain evidence="3">F60SS</strain>
    </source>
</reference>
<keyword evidence="4" id="KW-1185">Reference proteome</keyword>
<sequence>MAACCTLSSLSSTTLIAAVYFPVCCGGLRRETRRDSGFGVGCSGCEICQGSEFVVDVVVQFGVLRRCCGMCSLAAVNFSGELGSPFSSMEGEGNISDKLADENMAEPSTVSARKKDEEGENGGENSK</sequence>
<name>A0A9Q0G4L5_9ROSI</name>
<evidence type="ECO:0000313" key="3">
    <source>
        <dbReference type="EMBL" id="KAJ4843026.1"/>
    </source>
</evidence>
<feature type="region of interest" description="Disordered" evidence="1">
    <location>
        <begin position="93"/>
        <end position="127"/>
    </location>
</feature>
<protein>
    <recommendedName>
        <fullName evidence="5">Secreted protein</fullName>
    </recommendedName>
</protein>
<gene>
    <name evidence="3" type="ORF">Tsubulata_005873</name>
</gene>
<keyword evidence="2" id="KW-0732">Signal</keyword>
<accession>A0A9Q0G4L5</accession>
<dbReference type="EMBL" id="JAKUCV010002329">
    <property type="protein sequence ID" value="KAJ4843026.1"/>
    <property type="molecule type" value="Genomic_DNA"/>
</dbReference>
<organism evidence="3 4">
    <name type="scientific">Turnera subulata</name>
    <dbReference type="NCBI Taxonomy" id="218843"/>
    <lineage>
        <taxon>Eukaryota</taxon>
        <taxon>Viridiplantae</taxon>
        <taxon>Streptophyta</taxon>
        <taxon>Embryophyta</taxon>
        <taxon>Tracheophyta</taxon>
        <taxon>Spermatophyta</taxon>
        <taxon>Magnoliopsida</taxon>
        <taxon>eudicotyledons</taxon>
        <taxon>Gunneridae</taxon>
        <taxon>Pentapetalae</taxon>
        <taxon>rosids</taxon>
        <taxon>fabids</taxon>
        <taxon>Malpighiales</taxon>
        <taxon>Passifloraceae</taxon>
        <taxon>Turnera</taxon>
    </lineage>
</organism>
<comment type="caution">
    <text evidence="3">The sequence shown here is derived from an EMBL/GenBank/DDBJ whole genome shotgun (WGS) entry which is preliminary data.</text>
</comment>
<dbReference type="AlphaFoldDB" id="A0A9Q0G4L5"/>
<evidence type="ECO:0008006" key="5">
    <source>
        <dbReference type="Google" id="ProtNLM"/>
    </source>
</evidence>
<feature type="signal peptide" evidence="2">
    <location>
        <begin position="1"/>
        <end position="18"/>
    </location>
</feature>
<evidence type="ECO:0000256" key="2">
    <source>
        <dbReference type="SAM" id="SignalP"/>
    </source>
</evidence>
<feature type="chain" id="PRO_5040169125" description="Secreted protein" evidence="2">
    <location>
        <begin position="19"/>
        <end position="127"/>
    </location>
</feature>
<proteinExistence type="predicted"/>
<reference evidence="3" key="1">
    <citation type="submission" date="2022-02" db="EMBL/GenBank/DDBJ databases">
        <authorList>
            <person name="Henning P.M."/>
            <person name="McCubbin A.G."/>
            <person name="Shore J.S."/>
        </authorList>
    </citation>
    <scope>NUCLEOTIDE SEQUENCE</scope>
    <source>
        <strain evidence="3">F60SS</strain>
        <tissue evidence="3">Leaves</tissue>
    </source>
</reference>
<dbReference type="Proteomes" id="UP001141552">
    <property type="component" value="Unassembled WGS sequence"/>
</dbReference>
<evidence type="ECO:0000256" key="1">
    <source>
        <dbReference type="SAM" id="MobiDB-lite"/>
    </source>
</evidence>